<evidence type="ECO:0000256" key="2">
    <source>
        <dbReference type="ARBA" id="ARBA00044129"/>
    </source>
</evidence>
<dbReference type="EMBL" id="LBBL01000021">
    <property type="protein sequence ID" value="KKF96995.1"/>
    <property type="molecule type" value="Genomic_DNA"/>
</dbReference>
<comment type="similarity">
    <text evidence="1">Belongs to the bacterial ribosomal protein bL21 family.</text>
</comment>
<reference evidence="3 4" key="1">
    <citation type="submission" date="2015-04" db="EMBL/GenBank/DDBJ databases">
        <title>Genome sequence of Ceratocystis platani, a major pathogen of plane trees.</title>
        <authorList>
            <person name="Belbahri L."/>
        </authorList>
    </citation>
    <scope>NUCLEOTIDE SEQUENCE [LARGE SCALE GENOMIC DNA]</scope>
    <source>
        <strain evidence="3 4">CFO</strain>
    </source>
</reference>
<dbReference type="InterPro" id="IPR036164">
    <property type="entry name" value="bL21-like_sf"/>
</dbReference>
<dbReference type="PANTHER" id="PTHR21349:SF0">
    <property type="entry name" value="LARGE RIBOSOMAL SUBUNIT PROTEIN BL21M"/>
    <property type="match status" value="1"/>
</dbReference>
<evidence type="ECO:0000256" key="1">
    <source>
        <dbReference type="ARBA" id="ARBA00008563"/>
    </source>
</evidence>
<dbReference type="Pfam" id="PF00829">
    <property type="entry name" value="Ribosomal_L21p"/>
    <property type="match status" value="1"/>
</dbReference>
<organism evidence="3 4">
    <name type="scientific">Ceratocystis fimbriata f. sp. platani</name>
    <dbReference type="NCBI Taxonomy" id="88771"/>
    <lineage>
        <taxon>Eukaryota</taxon>
        <taxon>Fungi</taxon>
        <taxon>Dikarya</taxon>
        <taxon>Ascomycota</taxon>
        <taxon>Pezizomycotina</taxon>
        <taxon>Sordariomycetes</taxon>
        <taxon>Hypocreomycetidae</taxon>
        <taxon>Microascales</taxon>
        <taxon>Ceratocystidaceae</taxon>
        <taxon>Ceratocystis</taxon>
    </lineage>
</organism>
<evidence type="ECO:0000313" key="3">
    <source>
        <dbReference type="EMBL" id="KKF96995.1"/>
    </source>
</evidence>
<dbReference type="SUPFAM" id="SSF141091">
    <property type="entry name" value="L21p-like"/>
    <property type="match status" value="1"/>
</dbReference>
<protein>
    <recommendedName>
        <fullName evidence="2">Large ribosomal subunit protein bL21m</fullName>
    </recommendedName>
</protein>
<dbReference type="Proteomes" id="UP000034841">
    <property type="component" value="Unassembled WGS sequence"/>
</dbReference>
<keyword evidence="4" id="KW-1185">Reference proteome</keyword>
<dbReference type="AlphaFoldDB" id="A0A0F8B7T1"/>
<dbReference type="GO" id="GO:0003735">
    <property type="term" value="F:structural constituent of ribosome"/>
    <property type="evidence" value="ECO:0007669"/>
    <property type="project" value="TreeGrafter"/>
</dbReference>
<gene>
    <name evidence="3" type="ORF">CFO_g650</name>
</gene>
<name>A0A0F8B7T1_CERFI</name>
<proteinExistence type="inferred from homology"/>
<accession>A0A0F8B7T1</accession>
<sequence>MPGSEPGDELKLNCASVLGSRDLTLKGSPYIDERLFECRAIVVGEEAEPMREKIKTKRRNRKTKKAKSKHRYTILRISDLKINEVPV</sequence>
<dbReference type="InterPro" id="IPR028909">
    <property type="entry name" value="bL21-like"/>
</dbReference>
<dbReference type="OrthoDB" id="5994at2759"/>
<keyword evidence="3" id="KW-0456">Lyase</keyword>
<evidence type="ECO:0000313" key="4">
    <source>
        <dbReference type="Proteomes" id="UP000034841"/>
    </source>
</evidence>
<dbReference type="GO" id="GO:0016829">
    <property type="term" value="F:lyase activity"/>
    <property type="evidence" value="ECO:0007669"/>
    <property type="project" value="UniProtKB-KW"/>
</dbReference>
<dbReference type="PANTHER" id="PTHR21349">
    <property type="entry name" value="50S RIBOSOMAL PROTEIN L21"/>
    <property type="match status" value="1"/>
</dbReference>
<dbReference type="GO" id="GO:0005762">
    <property type="term" value="C:mitochondrial large ribosomal subunit"/>
    <property type="evidence" value="ECO:0007669"/>
    <property type="project" value="TreeGrafter"/>
</dbReference>
<comment type="caution">
    <text evidence="3">The sequence shown here is derived from an EMBL/GenBank/DDBJ whole genome shotgun (WGS) entry which is preliminary data.</text>
</comment>